<accession>A0A286REQ0</accession>
<organism evidence="3 4">
    <name type="scientific">Thermogutta terrifontis</name>
    <dbReference type="NCBI Taxonomy" id="1331910"/>
    <lineage>
        <taxon>Bacteria</taxon>
        <taxon>Pseudomonadati</taxon>
        <taxon>Planctomycetota</taxon>
        <taxon>Planctomycetia</taxon>
        <taxon>Pirellulales</taxon>
        <taxon>Thermoguttaceae</taxon>
        <taxon>Thermogutta</taxon>
    </lineage>
</organism>
<feature type="transmembrane region" description="Helical" evidence="2">
    <location>
        <begin position="20"/>
        <end position="41"/>
    </location>
</feature>
<gene>
    <name evidence="3" type="ORF">THTE_1828</name>
</gene>
<dbReference type="AlphaFoldDB" id="A0A286REQ0"/>
<dbReference type="RefSeq" id="WP_157731869.1">
    <property type="nucleotide sequence ID" value="NZ_CP018477.1"/>
</dbReference>
<dbReference type="OrthoDB" id="278943at2"/>
<feature type="region of interest" description="Disordered" evidence="1">
    <location>
        <begin position="247"/>
        <end position="273"/>
    </location>
</feature>
<sequence>MQAVHTGTRPPRFSHRSPTIVALLVMGWVCCLVIAPFWGVASAQTTGSQPVFSIQAPPGLVGATRAAGPGPVANYFQPVEIRGPHGLQIAFADRNGFTEFHNLPVTVGLLVGRVYRLKVAGIPQAEGVELFPSLEVIDRLYPPPGQERHFPIIVELHPDDLRLATAGKYVTRVIYLEDPQQALPVAEGNSGQLWFEVRPDQDPLAVADALGRPLVIVRLGGRIPLPEEESDPAFLFGSPPLVVFPPKVKVLPGPPSRNSPATLPQPTPEGRRP</sequence>
<evidence type="ECO:0000313" key="3">
    <source>
        <dbReference type="EMBL" id="ASV74430.1"/>
    </source>
</evidence>
<keyword evidence="2" id="KW-0812">Transmembrane</keyword>
<evidence type="ECO:0000313" key="4">
    <source>
        <dbReference type="Proteomes" id="UP000215086"/>
    </source>
</evidence>
<evidence type="ECO:0000256" key="2">
    <source>
        <dbReference type="SAM" id="Phobius"/>
    </source>
</evidence>
<keyword evidence="2" id="KW-1133">Transmembrane helix</keyword>
<evidence type="ECO:0000256" key="1">
    <source>
        <dbReference type="SAM" id="MobiDB-lite"/>
    </source>
</evidence>
<name>A0A286REQ0_9BACT</name>
<protein>
    <submittedName>
        <fullName evidence="3">Uncharacterized protein</fullName>
    </submittedName>
</protein>
<dbReference type="EMBL" id="CP018477">
    <property type="protein sequence ID" value="ASV74430.1"/>
    <property type="molecule type" value="Genomic_DNA"/>
</dbReference>
<dbReference type="Proteomes" id="UP000215086">
    <property type="component" value="Chromosome"/>
</dbReference>
<feature type="compositionally biased region" description="Pro residues" evidence="1">
    <location>
        <begin position="252"/>
        <end position="267"/>
    </location>
</feature>
<keyword evidence="4" id="KW-1185">Reference proteome</keyword>
<proteinExistence type="predicted"/>
<keyword evidence="2" id="KW-0472">Membrane</keyword>
<reference evidence="3 4" key="1">
    <citation type="journal article" name="Front. Microbiol.">
        <title>Sugar Metabolism of the First Thermophilic Planctomycete Thermogutta terrifontis: Comparative Genomic and Transcriptomic Approaches.</title>
        <authorList>
            <person name="Elcheninov A.G."/>
            <person name="Menzel P."/>
            <person name="Gudbergsdottir S.R."/>
            <person name="Slesarev A.I."/>
            <person name="Kadnikov V.V."/>
            <person name="Krogh A."/>
            <person name="Bonch-Osmolovskaya E.A."/>
            <person name="Peng X."/>
            <person name="Kublanov I.V."/>
        </authorList>
    </citation>
    <scope>NUCLEOTIDE SEQUENCE [LARGE SCALE GENOMIC DNA]</scope>
    <source>
        <strain evidence="3 4">R1</strain>
    </source>
</reference>
<dbReference type="KEGG" id="ttf:THTE_1828"/>